<feature type="domain" description="Putative regulatory protein FmdB zinc ribbon" evidence="2">
    <location>
        <begin position="1"/>
        <end position="43"/>
    </location>
</feature>
<dbReference type="SMART" id="SM00834">
    <property type="entry name" value="CxxC_CXXC_SSSS"/>
    <property type="match status" value="1"/>
</dbReference>
<sequence>MPIYEYECPSCNHRFAVLQRIGEGNETLSCELCGTLKPIKQFSSFAAGSSSEGNSYSPATSSKSPFT</sequence>
<dbReference type="NCBIfam" id="TIGR02605">
    <property type="entry name" value="CxxC_CxxC_SSSS"/>
    <property type="match status" value="1"/>
</dbReference>
<feature type="compositionally biased region" description="Polar residues" evidence="1">
    <location>
        <begin position="56"/>
        <end position="67"/>
    </location>
</feature>
<proteinExistence type="predicted"/>
<accession>A0A2G6E5T6</accession>
<feature type="region of interest" description="Disordered" evidence="1">
    <location>
        <begin position="46"/>
        <end position="67"/>
    </location>
</feature>
<evidence type="ECO:0000259" key="2">
    <source>
        <dbReference type="SMART" id="SM00834"/>
    </source>
</evidence>
<gene>
    <name evidence="3" type="ORF">CSB45_08310</name>
</gene>
<feature type="compositionally biased region" description="Low complexity" evidence="1">
    <location>
        <begin position="46"/>
        <end position="55"/>
    </location>
</feature>
<dbReference type="Proteomes" id="UP000229740">
    <property type="component" value="Unassembled WGS sequence"/>
</dbReference>
<dbReference type="AlphaFoldDB" id="A0A2G6E5T6"/>
<reference evidence="3 4" key="1">
    <citation type="submission" date="2017-10" db="EMBL/GenBank/DDBJ databases">
        <title>Novel microbial diversity and functional potential in the marine mammal oral microbiome.</title>
        <authorList>
            <person name="Dudek N.K."/>
            <person name="Sun C.L."/>
            <person name="Burstein D."/>
            <person name="Kantor R.S."/>
            <person name="Aliaga Goltsman D.S."/>
            <person name="Bik E.M."/>
            <person name="Thomas B.C."/>
            <person name="Banfield J.F."/>
            <person name="Relman D.A."/>
        </authorList>
    </citation>
    <scope>NUCLEOTIDE SEQUENCE [LARGE SCALE GENOMIC DNA]</scope>
    <source>
        <strain evidence="3">DOLZORAL124_49_17</strain>
    </source>
</reference>
<dbReference type="InterPro" id="IPR013429">
    <property type="entry name" value="Regulatory_FmdB_Zinc_ribbon"/>
</dbReference>
<name>A0A2G6E5T6_9BACT</name>
<comment type="caution">
    <text evidence="3">The sequence shown here is derived from an EMBL/GenBank/DDBJ whole genome shotgun (WGS) entry which is preliminary data.</text>
</comment>
<dbReference type="EMBL" id="PDPS01000028">
    <property type="protein sequence ID" value="PID57222.1"/>
    <property type="molecule type" value="Genomic_DNA"/>
</dbReference>
<evidence type="ECO:0000313" key="3">
    <source>
        <dbReference type="EMBL" id="PID57222.1"/>
    </source>
</evidence>
<dbReference type="Pfam" id="PF09723">
    <property type="entry name" value="Zn_ribbon_8"/>
    <property type="match status" value="1"/>
</dbReference>
<protein>
    <submittedName>
        <fullName evidence="3">FmdB family transcriptional regulator</fullName>
    </submittedName>
</protein>
<organism evidence="3 4">
    <name type="scientific">candidate division KSB3 bacterium</name>
    <dbReference type="NCBI Taxonomy" id="2044937"/>
    <lineage>
        <taxon>Bacteria</taxon>
        <taxon>candidate division KSB3</taxon>
    </lineage>
</organism>
<evidence type="ECO:0000256" key="1">
    <source>
        <dbReference type="SAM" id="MobiDB-lite"/>
    </source>
</evidence>
<evidence type="ECO:0000313" key="4">
    <source>
        <dbReference type="Proteomes" id="UP000229740"/>
    </source>
</evidence>